<accession>A0A0S7XQK5</accession>
<feature type="transmembrane region" description="Helical" evidence="5">
    <location>
        <begin position="102"/>
        <end position="123"/>
    </location>
</feature>
<dbReference type="GO" id="GO:0016020">
    <property type="term" value="C:membrane"/>
    <property type="evidence" value="ECO:0007669"/>
    <property type="project" value="UniProtKB-SubCell"/>
</dbReference>
<keyword evidence="4 5" id="KW-0472">Membrane</keyword>
<comment type="subcellular location">
    <subcellularLocation>
        <location evidence="1">Membrane</location>
        <topology evidence="1">Multi-pass membrane protein</topology>
    </subcellularLocation>
</comment>
<dbReference type="PANTHER" id="PTHR37306:SF1">
    <property type="entry name" value="COLICIN V PRODUCTION PROTEIN"/>
    <property type="match status" value="1"/>
</dbReference>
<evidence type="ECO:0000256" key="4">
    <source>
        <dbReference type="ARBA" id="ARBA00023136"/>
    </source>
</evidence>
<dbReference type="AlphaFoldDB" id="A0A0S7XQK5"/>
<evidence type="ECO:0000256" key="5">
    <source>
        <dbReference type="SAM" id="Phobius"/>
    </source>
</evidence>
<dbReference type="InterPro" id="IPR003825">
    <property type="entry name" value="Colicin-V_CvpA"/>
</dbReference>
<sequence>MLNLIVGIAIFLFIFLGLREGIVKSLGSVALVFVALFLASGTLNFLAKGTPQFGDPNFLWTTIVFLLIWALSYIVLDLLLTLLFKKVIKIVILGPLDRAGGLLIGGFKGLLICGIILQLVLYLPISQASKKKITESVLSRFSISVYHWAYPYAKKIAPVVDKLIKGKVTIKVEKPEHGSEGVGPDKYMGKIAESEKLSEQEQKIRELIKKEKLLPSVPQGAAK</sequence>
<dbReference type="Pfam" id="PF02674">
    <property type="entry name" value="Colicin_V"/>
    <property type="match status" value="1"/>
</dbReference>
<dbReference type="GO" id="GO:0009403">
    <property type="term" value="P:toxin biosynthetic process"/>
    <property type="evidence" value="ECO:0007669"/>
    <property type="project" value="InterPro"/>
</dbReference>
<dbReference type="PANTHER" id="PTHR37306">
    <property type="entry name" value="COLICIN V PRODUCTION PROTEIN"/>
    <property type="match status" value="1"/>
</dbReference>
<reference evidence="6 7" key="1">
    <citation type="journal article" date="2015" name="Microbiome">
        <title>Genomic resolution of linkages in carbon, nitrogen, and sulfur cycling among widespread estuary sediment bacteria.</title>
        <authorList>
            <person name="Baker B.J."/>
            <person name="Lazar C.S."/>
            <person name="Teske A.P."/>
            <person name="Dick G.J."/>
        </authorList>
    </citation>
    <scope>NUCLEOTIDE SEQUENCE [LARGE SCALE GENOMIC DNA]</scope>
    <source>
        <strain evidence="6">DG_54_3</strain>
    </source>
</reference>
<protein>
    <recommendedName>
        <fullName evidence="8">Colicin V production protein</fullName>
    </recommendedName>
</protein>
<proteinExistence type="predicted"/>
<dbReference type="Proteomes" id="UP000051861">
    <property type="component" value="Unassembled WGS sequence"/>
</dbReference>
<organism evidence="6 7">
    <name type="scientific">candidate division WOR-1 bacterium DG_54_3</name>
    <dbReference type="NCBI Taxonomy" id="1703775"/>
    <lineage>
        <taxon>Bacteria</taxon>
        <taxon>Bacillati</taxon>
        <taxon>Saganbacteria</taxon>
    </lineage>
</organism>
<evidence type="ECO:0000313" key="6">
    <source>
        <dbReference type="EMBL" id="KPJ64789.1"/>
    </source>
</evidence>
<evidence type="ECO:0008006" key="8">
    <source>
        <dbReference type="Google" id="ProtNLM"/>
    </source>
</evidence>
<name>A0A0S7XQK5_UNCSA</name>
<comment type="caution">
    <text evidence="6">The sequence shown here is derived from an EMBL/GenBank/DDBJ whole genome shotgun (WGS) entry which is preliminary data.</text>
</comment>
<keyword evidence="3 5" id="KW-1133">Transmembrane helix</keyword>
<keyword evidence="2 5" id="KW-0812">Transmembrane</keyword>
<dbReference type="EMBL" id="LIZX01000162">
    <property type="protein sequence ID" value="KPJ64789.1"/>
    <property type="molecule type" value="Genomic_DNA"/>
</dbReference>
<feature type="transmembrane region" description="Helical" evidence="5">
    <location>
        <begin position="29"/>
        <end position="46"/>
    </location>
</feature>
<evidence type="ECO:0000256" key="1">
    <source>
        <dbReference type="ARBA" id="ARBA00004141"/>
    </source>
</evidence>
<evidence type="ECO:0000256" key="2">
    <source>
        <dbReference type="ARBA" id="ARBA00022692"/>
    </source>
</evidence>
<gene>
    <name evidence="6" type="ORF">AMJ44_12115</name>
</gene>
<evidence type="ECO:0000256" key="3">
    <source>
        <dbReference type="ARBA" id="ARBA00022989"/>
    </source>
</evidence>
<evidence type="ECO:0000313" key="7">
    <source>
        <dbReference type="Proteomes" id="UP000051861"/>
    </source>
</evidence>
<feature type="transmembrane region" description="Helical" evidence="5">
    <location>
        <begin position="58"/>
        <end position="82"/>
    </location>
</feature>